<feature type="transmembrane region" description="Helical" evidence="7">
    <location>
        <begin position="235"/>
        <end position="256"/>
    </location>
</feature>
<dbReference type="PROSITE" id="PS50928">
    <property type="entry name" value="ABC_TM1"/>
    <property type="match status" value="1"/>
</dbReference>
<feature type="transmembrane region" description="Helical" evidence="7">
    <location>
        <begin position="69"/>
        <end position="89"/>
    </location>
</feature>
<proteinExistence type="inferred from homology"/>
<dbReference type="EMBL" id="JACHMN010000003">
    <property type="protein sequence ID" value="MBB5873312.1"/>
    <property type="molecule type" value="Genomic_DNA"/>
</dbReference>
<evidence type="ECO:0000256" key="7">
    <source>
        <dbReference type="RuleBase" id="RU363032"/>
    </source>
</evidence>
<organism evidence="9 10">
    <name type="scientific">Allocatelliglobosispora scoriae</name>
    <dbReference type="NCBI Taxonomy" id="643052"/>
    <lineage>
        <taxon>Bacteria</taxon>
        <taxon>Bacillati</taxon>
        <taxon>Actinomycetota</taxon>
        <taxon>Actinomycetes</taxon>
        <taxon>Micromonosporales</taxon>
        <taxon>Micromonosporaceae</taxon>
        <taxon>Allocatelliglobosispora</taxon>
    </lineage>
</organism>
<evidence type="ECO:0000256" key="5">
    <source>
        <dbReference type="ARBA" id="ARBA00022989"/>
    </source>
</evidence>
<protein>
    <submittedName>
        <fullName evidence="9">N,N'-diacetylchitobiose transport system permease protein</fullName>
    </submittedName>
</protein>
<dbReference type="InterPro" id="IPR050901">
    <property type="entry name" value="BP-dep_ABC_trans_perm"/>
</dbReference>
<keyword evidence="2 7" id="KW-0813">Transport</keyword>
<dbReference type="Pfam" id="PF00528">
    <property type="entry name" value="BPD_transp_1"/>
    <property type="match status" value="1"/>
</dbReference>
<evidence type="ECO:0000313" key="10">
    <source>
        <dbReference type="Proteomes" id="UP000587527"/>
    </source>
</evidence>
<feature type="transmembrane region" description="Helical" evidence="7">
    <location>
        <begin position="101"/>
        <end position="125"/>
    </location>
</feature>
<feature type="domain" description="ABC transmembrane type-1" evidence="8">
    <location>
        <begin position="65"/>
        <end position="256"/>
    </location>
</feature>
<evidence type="ECO:0000256" key="2">
    <source>
        <dbReference type="ARBA" id="ARBA00022448"/>
    </source>
</evidence>
<evidence type="ECO:0000256" key="6">
    <source>
        <dbReference type="ARBA" id="ARBA00023136"/>
    </source>
</evidence>
<name>A0A841C2N9_9ACTN</name>
<comment type="subcellular location">
    <subcellularLocation>
        <location evidence="1 7">Cell membrane</location>
        <topology evidence="1 7">Multi-pass membrane protein</topology>
    </subcellularLocation>
</comment>
<comment type="caution">
    <text evidence="9">The sequence shown here is derived from an EMBL/GenBank/DDBJ whole genome shotgun (WGS) entry which is preliminary data.</text>
</comment>
<dbReference type="Proteomes" id="UP000587527">
    <property type="component" value="Unassembled WGS sequence"/>
</dbReference>
<comment type="similarity">
    <text evidence="7">Belongs to the binding-protein-dependent transport system permease family.</text>
</comment>
<feature type="transmembrane region" description="Helical" evidence="7">
    <location>
        <begin position="181"/>
        <end position="202"/>
    </location>
</feature>
<dbReference type="GO" id="GO:0055085">
    <property type="term" value="P:transmembrane transport"/>
    <property type="evidence" value="ECO:0007669"/>
    <property type="project" value="InterPro"/>
</dbReference>
<evidence type="ECO:0000256" key="1">
    <source>
        <dbReference type="ARBA" id="ARBA00004651"/>
    </source>
</evidence>
<gene>
    <name evidence="9" type="ORF">F4553_006746</name>
</gene>
<dbReference type="InterPro" id="IPR000515">
    <property type="entry name" value="MetI-like"/>
</dbReference>
<keyword evidence="5 7" id="KW-1133">Transmembrane helix</keyword>
<feature type="transmembrane region" description="Helical" evidence="7">
    <location>
        <begin position="5"/>
        <end position="25"/>
    </location>
</feature>
<keyword evidence="4 7" id="KW-0812">Transmembrane</keyword>
<keyword evidence="6 7" id="KW-0472">Membrane</keyword>
<dbReference type="InterPro" id="IPR035906">
    <property type="entry name" value="MetI-like_sf"/>
</dbReference>
<reference evidence="9 10" key="1">
    <citation type="submission" date="2020-08" db="EMBL/GenBank/DDBJ databases">
        <title>Sequencing the genomes of 1000 actinobacteria strains.</title>
        <authorList>
            <person name="Klenk H.-P."/>
        </authorList>
    </citation>
    <scope>NUCLEOTIDE SEQUENCE [LARGE SCALE GENOMIC DNA]</scope>
    <source>
        <strain evidence="9 10">DSM 45362</strain>
    </source>
</reference>
<keyword evidence="10" id="KW-1185">Reference proteome</keyword>
<feature type="transmembrane region" description="Helical" evidence="7">
    <location>
        <begin position="137"/>
        <end position="160"/>
    </location>
</feature>
<sequence length="271" mass="29567">MKRSLYSVVGILVVIVWAFPVYWMATTAVKPGRDMFAAVPQMVPLHPTLANFSRVLDDPIFWQAARNSVIVSACAVALAMVVAFLAALAVARFPFAGRRTFLVVVMVVQMIPHVAIVIPIFLTLGDLQLADTLPGLVVSYLAFALPFAIWTLRGFVAGVPRELEEAALIDGCSRMQAFRRITLPLIFPGLVATSIYTMILAWNEYLLTYFLISSPDKYTLPLWLTHFVGTEGTEFGPLMAGATLIAIPVAVFFAIVQRHLARGLTAGAVKG</sequence>
<dbReference type="Gene3D" id="1.10.3720.10">
    <property type="entry name" value="MetI-like"/>
    <property type="match status" value="1"/>
</dbReference>
<evidence type="ECO:0000259" key="8">
    <source>
        <dbReference type="PROSITE" id="PS50928"/>
    </source>
</evidence>
<accession>A0A841C2N9</accession>
<dbReference type="PANTHER" id="PTHR32243">
    <property type="entry name" value="MALTOSE TRANSPORT SYSTEM PERMEASE-RELATED"/>
    <property type="match status" value="1"/>
</dbReference>
<evidence type="ECO:0000256" key="3">
    <source>
        <dbReference type="ARBA" id="ARBA00022475"/>
    </source>
</evidence>
<dbReference type="GO" id="GO:0005886">
    <property type="term" value="C:plasma membrane"/>
    <property type="evidence" value="ECO:0007669"/>
    <property type="project" value="UniProtKB-SubCell"/>
</dbReference>
<evidence type="ECO:0000256" key="4">
    <source>
        <dbReference type="ARBA" id="ARBA00022692"/>
    </source>
</evidence>
<dbReference type="CDD" id="cd06261">
    <property type="entry name" value="TM_PBP2"/>
    <property type="match status" value="1"/>
</dbReference>
<keyword evidence="3" id="KW-1003">Cell membrane</keyword>
<evidence type="ECO:0000313" key="9">
    <source>
        <dbReference type="EMBL" id="MBB5873312.1"/>
    </source>
</evidence>
<dbReference type="AlphaFoldDB" id="A0A841C2N9"/>
<dbReference type="PANTHER" id="PTHR32243:SF18">
    <property type="entry name" value="INNER MEMBRANE ABC TRANSPORTER PERMEASE PROTEIN YCJP"/>
    <property type="match status" value="1"/>
</dbReference>
<dbReference type="RefSeq" id="WP_312875479.1">
    <property type="nucleotide sequence ID" value="NZ_JACHMN010000003.1"/>
</dbReference>
<dbReference type="SUPFAM" id="SSF161098">
    <property type="entry name" value="MetI-like"/>
    <property type="match status" value="1"/>
</dbReference>